<evidence type="ECO:0000313" key="2">
    <source>
        <dbReference type="EMBL" id="RPF53954.1"/>
    </source>
</evidence>
<feature type="chain" id="PRO_5017932427" evidence="1">
    <location>
        <begin position="24"/>
        <end position="51"/>
    </location>
</feature>
<feature type="signal peptide" evidence="1">
    <location>
        <begin position="1"/>
        <end position="23"/>
    </location>
</feature>
<proteinExistence type="predicted"/>
<dbReference type="AlphaFoldDB" id="A0A3N5B911"/>
<dbReference type="RefSeq" id="WP_170158470.1">
    <property type="nucleotide sequence ID" value="NZ_RKRF01000008.1"/>
</dbReference>
<dbReference type="Proteomes" id="UP000276443">
    <property type="component" value="Unassembled WGS sequence"/>
</dbReference>
<name>A0A3N5B911_9BACI</name>
<sequence length="51" mass="5017">MKKVLGIAVITALIVGFSMNVSAAGDLNDVALGGVDTLGIGKGNDDLGSLD</sequence>
<accession>A0A3N5B911</accession>
<organism evidence="2 3">
    <name type="scientific">Aquisalibacillus elongatus</name>
    <dbReference type="NCBI Taxonomy" id="485577"/>
    <lineage>
        <taxon>Bacteria</taxon>
        <taxon>Bacillati</taxon>
        <taxon>Bacillota</taxon>
        <taxon>Bacilli</taxon>
        <taxon>Bacillales</taxon>
        <taxon>Bacillaceae</taxon>
        <taxon>Aquisalibacillus</taxon>
    </lineage>
</organism>
<evidence type="ECO:0000313" key="3">
    <source>
        <dbReference type="Proteomes" id="UP000276443"/>
    </source>
</evidence>
<gene>
    <name evidence="2" type="ORF">EDC24_1140</name>
</gene>
<comment type="caution">
    <text evidence="2">The sequence shown here is derived from an EMBL/GenBank/DDBJ whole genome shotgun (WGS) entry which is preliminary data.</text>
</comment>
<keyword evidence="1" id="KW-0732">Signal</keyword>
<reference evidence="2 3" key="1">
    <citation type="submission" date="2018-11" db="EMBL/GenBank/DDBJ databases">
        <title>Genomic Encyclopedia of Type Strains, Phase IV (KMG-IV): sequencing the most valuable type-strain genomes for metagenomic binning, comparative biology and taxonomic classification.</title>
        <authorList>
            <person name="Goeker M."/>
        </authorList>
    </citation>
    <scope>NUCLEOTIDE SEQUENCE [LARGE SCALE GENOMIC DNA]</scope>
    <source>
        <strain evidence="2 3">DSM 18090</strain>
    </source>
</reference>
<evidence type="ECO:0000256" key="1">
    <source>
        <dbReference type="SAM" id="SignalP"/>
    </source>
</evidence>
<keyword evidence="3" id="KW-1185">Reference proteome</keyword>
<protein>
    <submittedName>
        <fullName evidence="2">Uncharacterized protein</fullName>
    </submittedName>
</protein>
<dbReference type="EMBL" id="RKRF01000008">
    <property type="protein sequence ID" value="RPF53954.1"/>
    <property type="molecule type" value="Genomic_DNA"/>
</dbReference>